<name>A0A2N9I7V7_FAGSY</name>
<dbReference type="InterPro" id="IPR001360">
    <property type="entry name" value="Glyco_hydro_1"/>
</dbReference>
<evidence type="ECO:0000256" key="1">
    <source>
        <dbReference type="ARBA" id="ARBA00010838"/>
    </source>
</evidence>
<proteinExistence type="inferred from homology"/>
<dbReference type="PANTHER" id="PTHR10353:SF44">
    <property type="entry name" value="BETA-GLUCOSIDASE 17"/>
    <property type="match status" value="1"/>
</dbReference>
<dbReference type="PANTHER" id="PTHR10353">
    <property type="entry name" value="GLYCOSYL HYDROLASE"/>
    <property type="match status" value="1"/>
</dbReference>
<dbReference type="PRINTS" id="PR00131">
    <property type="entry name" value="GLHYDRLASE1"/>
</dbReference>
<comment type="similarity">
    <text evidence="1 3">Belongs to the glycosyl hydrolase 1 family.</text>
</comment>
<protein>
    <recommendedName>
        <fullName evidence="5">Beta-glucosidase</fullName>
    </recommendedName>
</protein>
<dbReference type="InterPro" id="IPR017853">
    <property type="entry name" value="GH"/>
</dbReference>
<dbReference type="GO" id="GO:0005975">
    <property type="term" value="P:carbohydrate metabolic process"/>
    <property type="evidence" value="ECO:0007669"/>
    <property type="project" value="InterPro"/>
</dbReference>
<feature type="active site" description="Nucleophile" evidence="2">
    <location>
        <position position="52"/>
    </location>
</feature>
<evidence type="ECO:0008006" key="5">
    <source>
        <dbReference type="Google" id="ProtNLM"/>
    </source>
</evidence>
<dbReference type="Pfam" id="PF00232">
    <property type="entry name" value="Glyco_hydro_1"/>
    <property type="match status" value="1"/>
</dbReference>
<dbReference type="InterPro" id="IPR018120">
    <property type="entry name" value="Glyco_hydro_1_AS"/>
</dbReference>
<evidence type="ECO:0000256" key="3">
    <source>
        <dbReference type="RuleBase" id="RU003690"/>
    </source>
</evidence>
<accession>A0A2N9I7V7</accession>
<sequence length="193" mass="21772">MHTNSKIRKQMSKLQCCTHTACGWIYIYPRGIRDFILYVSKKYNNPPIYITENGVCDNASLPSQDALNDSLRLNYHRSHLTNLLKAIRSGVDVKGYFAWSFLDNFEWEYGYTIRFGITYGKVFSFPEMACQRHSLPLVGGFLCMVLSMHVSRVLAPMNPSLSLPADLMTVIHGHLSLGTDSPPPNHTPQVGST</sequence>
<evidence type="ECO:0000256" key="2">
    <source>
        <dbReference type="PROSITE-ProRule" id="PRU10055"/>
    </source>
</evidence>
<gene>
    <name evidence="4" type="ORF">FSB_LOCUS48022</name>
</gene>
<dbReference type="SUPFAM" id="SSF51445">
    <property type="entry name" value="(Trans)glycosidases"/>
    <property type="match status" value="1"/>
</dbReference>
<organism evidence="4">
    <name type="scientific">Fagus sylvatica</name>
    <name type="common">Beechnut</name>
    <dbReference type="NCBI Taxonomy" id="28930"/>
    <lineage>
        <taxon>Eukaryota</taxon>
        <taxon>Viridiplantae</taxon>
        <taxon>Streptophyta</taxon>
        <taxon>Embryophyta</taxon>
        <taxon>Tracheophyta</taxon>
        <taxon>Spermatophyta</taxon>
        <taxon>Magnoliopsida</taxon>
        <taxon>eudicotyledons</taxon>
        <taxon>Gunneridae</taxon>
        <taxon>Pentapetalae</taxon>
        <taxon>rosids</taxon>
        <taxon>fabids</taxon>
        <taxon>Fagales</taxon>
        <taxon>Fagaceae</taxon>
        <taxon>Fagus</taxon>
    </lineage>
</organism>
<dbReference type="PROSITE" id="PS00572">
    <property type="entry name" value="GLYCOSYL_HYDROL_F1_1"/>
    <property type="match status" value="1"/>
</dbReference>
<dbReference type="EMBL" id="OIVN01004957">
    <property type="protein sequence ID" value="SPD20140.1"/>
    <property type="molecule type" value="Genomic_DNA"/>
</dbReference>
<reference evidence="4" key="1">
    <citation type="submission" date="2018-02" db="EMBL/GenBank/DDBJ databases">
        <authorList>
            <person name="Cohen D.B."/>
            <person name="Kent A.D."/>
        </authorList>
    </citation>
    <scope>NUCLEOTIDE SEQUENCE</scope>
</reference>
<dbReference type="GO" id="GO:0008422">
    <property type="term" value="F:beta-glucosidase activity"/>
    <property type="evidence" value="ECO:0007669"/>
    <property type="project" value="TreeGrafter"/>
</dbReference>
<evidence type="ECO:0000313" key="4">
    <source>
        <dbReference type="EMBL" id="SPD20140.1"/>
    </source>
</evidence>
<dbReference type="Gene3D" id="3.20.20.80">
    <property type="entry name" value="Glycosidases"/>
    <property type="match status" value="1"/>
</dbReference>
<dbReference type="AlphaFoldDB" id="A0A2N9I7V7"/>